<evidence type="ECO:0000256" key="1">
    <source>
        <dbReference type="SAM" id="MobiDB-lite"/>
    </source>
</evidence>
<dbReference type="SUPFAM" id="SSF81837">
    <property type="entry name" value="BEACH domain"/>
    <property type="match status" value="1"/>
</dbReference>
<dbReference type="InterPro" id="IPR050865">
    <property type="entry name" value="BEACH_Domain"/>
</dbReference>
<dbReference type="InterPro" id="IPR015943">
    <property type="entry name" value="WD40/YVTN_repeat-like_dom_sf"/>
</dbReference>
<dbReference type="Pfam" id="PF02138">
    <property type="entry name" value="Beach"/>
    <property type="match status" value="1"/>
</dbReference>
<comment type="caution">
    <text evidence="4">The sequence shown here is derived from an EMBL/GenBank/DDBJ whole genome shotgun (WGS) entry which is preliminary data.</text>
</comment>
<dbReference type="Gene3D" id="2.130.10.10">
    <property type="entry name" value="YVTN repeat-like/Quinoprotein amine dehydrogenase"/>
    <property type="match status" value="1"/>
</dbReference>
<dbReference type="InterPro" id="IPR036372">
    <property type="entry name" value="BEACH_dom_sf"/>
</dbReference>
<gene>
    <name evidence="4" type="ORF">EG68_04255</name>
</gene>
<dbReference type="InterPro" id="IPR000409">
    <property type="entry name" value="BEACH_dom"/>
</dbReference>
<dbReference type="Gene3D" id="1.10.1540.10">
    <property type="entry name" value="BEACH domain"/>
    <property type="match status" value="1"/>
</dbReference>
<evidence type="ECO:0008006" key="6">
    <source>
        <dbReference type="Google" id="ProtNLM"/>
    </source>
</evidence>
<dbReference type="OrthoDB" id="26681at2759"/>
<evidence type="ECO:0000259" key="2">
    <source>
        <dbReference type="PROSITE" id="PS50197"/>
    </source>
</evidence>
<dbReference type="InterPro" id="IPR036322">
    <property type="entry name" value="WD40_repeat_dom_sf"/>
</dbReference>
<feature type="compositionally biased region" description="Low complexity" evidence="1">
    <location>
        <begin position="1178"/>
        <end position="1189"/>
    </location>
</feature>
<accession>A0A8S9Z305</accession>
<dbReference type="PANTHER" id="PTHR13743">
    <property type="entry name" value="BEIGE/BEACH-RELATED"/>
    <property type="match status" value="1"/>
</dbReference>
<proteinExistence type="predicted"/>
<feature type="region of interest" description="Disordered" evidence="1">
    <location>
        <begin position="966"/>
        <end position="993"/>
    </location>
</feature>
<organism evidence="4 5">
    <name type="scientific">Paragonimus skrjabini miyazakii</name>
    <dbReference type="NCBI Taxonomy" id="59628"/>
    <lineage>
        <taxon>Eukaryota</taxon>
        <taxon>Metazoa</taxon>
        <taxon>Spiralia</taxon>
        <taxon>Lophotrochozoa</taxon>
        <taxon>Platyhelminthes</taxon>
        <taxon>Trematoda</taxon>
        <taxon>Digenea</taxon>
        <taxon>Plagiorchiida</taxon>
        <taxon>Troglotremata</taxon>
        <taxon>Troglotrematidae</taxon>
        <taxon>Paragonimus</taxon>
    </lineage>
</organism>
<dbReference type="Gene3D" id="2.30.29.30">
    <property type="entry name" value="Pleckstrin-homology domain (PH domain)/Phosphotyrosine-binding domain (PTB)"/>
    <property type="match status" value="1"/>
</dbReference>
<evidence type="ECO:0000313" key="4">
    <source>
        <dbReference type="EMBL" id="KAF7259743.1"/>
    </source>
</evidence>
<feature type="compositionally biased region" description="Polar residues" evidence="1">
    <location>
        <begin position="858"/>
        <end position="873"/>
    </location>
</feature>
<feature type="compositionally biased region" description="Polar residues" evidence="1">
    <location>
        <begin position="184"/>
        <end position="200"/>
    </location>
</feature>
<dbReference type="InterPro" id="IPR023362">
    <property type="entry name" value="PH-BEACH_dom"/>
</dbReference>
<dbReference type="PANTHER" id="PTHR13743:SF86">
    <property type="entry name" value="LYSOSOMAL-TRAFFICKING REGULATOR"/>
    <property type="match status" value="1"/>
</dbReference>
<dbReference type="SMART" id="SM01026">
    <property type="entry name" value="Beach"/>
    <property type="match status" value="1"/>
</dbReference>
<reference evidence="4" key="1">
    <citation type="submission" date="2019-07" db="EMBL/GenBank/DDBJ databases">
        <title>Annotation for the trematode Paragonimus miyazaki's.</title>
        <authorList>
            <person name="Choi Y.-J."/>
        </authorList>
    </citation>
    <scope>NUCLEOTIDE SEQUENCE</scope>
    <source>
        <strain evidence="4">Japan</strain>
    </source>
</reference>
<feature type="domain" description="BEACH-type PH" evidence="3">
    <location>
        <begin position="60"/>
        <end position="174"/>
    </location>
</feature>
<dbReference type="Pfam" id="PF14844">
    <property type="entry name" value="PH_BEACH"/>
    <property type="match status" value="1"/>
</dbReference>
<feature type="domain" description="BEACH" evidence="2">
    <location>
        <begin position="222"/>
        <end position="545"/>
    </location>
</feature>
<dbReference type="PROSITE" id="PS51783">
    <property type="entry name" value="PH_BEACH"/>
    <property type="match status" value="1"/>
</dbReference>
<dbReference type="SUPFAM" id="SSF50978">
    <property type="entry name" value="WD40 repeat-like"/>
    <property type="match status" value="1"/>
</dbReference>
<dbReference type="EMBL" id="JTDE01001059">
    <property type="protein sequence ID" value="KAF7259743.1"/>
    <property type="molecule type" value="Genomic_DNA"/>
</dbReference>
<name>A0A8S9Z305_9TREM</name>
<dbReference type="PROSITE" id="PS50197">
    <property type="entry name" value="BEACH"/>
    <property type="match status" value="1"/>
</dbReference>
<dbReference type="InterPro" id="IPR011993">
    <property type="entry name" value="PH-like_dom_sf"/>
</dbReference>
<sequence>MSVPNRLAAHNRDPHPLASLIGLPSSSSHPPDRTACVWSQLPLYLPLPAIPLVQLASASRHRALGVWACRLVGLVHIVPVEGDLILGQSWLRFQPDTPTPTTGQQARNTPFRVHPVDRLWLVWPLTSIDHVEARRYALRNLAVEIFPRGTGINAPALFAMCSTKERDLFIQSLEEQLTGTTGQQLRSFPQTRLSSSSSATHGRDKFTRRRSRTDRRVRLSGNAHQQLCRLQTAQRGWLNGQLSNFAYLMELNTLAGRSYNDLMQYPIFPWVIRDYHSHVLDLGHPSTYRRLDRPIAVQLDERATAVSAHYRDAELFAQTLLAELTHGGTAVVQSLNAKQKIAPELAGLVFPPYHYPSHCSNEAIVLNFLVRLLPYAFRHLRFQDNNFDVPDRLFHSVATTWLLATTTVTCVKELVPEFYFCPELFTNEASLALGSRQPGTSVDSVELPPWSKNNPRLFVLICRAALESDFVTSLLSEWIDLTFGYKQTGNYAKEALNLYHPYTYFGAIDVDKIPDPIRAQAVEAMINNYGQTSKQLFKRHPHPSRFSLVAETQATNLLAQPYLRSPSPSREPRIRSTGNCPSVTADSPVYTEPFLSDELDPDSLRESVTLDALYRTGLVNSEITPLETVIGLRWGTWAGSPTADPLQLIWKQNYHSKIPFHSACFVGYMCGAVWFDSTPLESPVKSDPYSTMYCLQDRAFQDAWNGWVLGGRVELGKTLMSTSLPSTDRSWHWAILGCESNALVWLSGEADPQLVKLATSSTNSSLLTMRTRTLHDDVCGDRNFRTLILCLPKADTVTAMTLANVSSSQLKLFVGTADGSLYVRCLPADLQNVSPDGWLPEEFIELDADLRARPPSKKQFQVGPTQLTKSGSSVPRKKNPRAHHQNESGLWEVTGWRQLVGHVGYSITALAVCSQYGLLASGDDRGRVCLWDIHRLSLICLLVTDVNINTTRNTYVRLRSESGDAVGHYRQSSSRDSTKKENISPPDDNNTCTGQYLDTHSDAYRRIDNLCFCPTSGELAVARWSELRPYTCWIGVYSTSGTQVAVRLLDFFAEIMDDSFQNCSNTVQRLPVPMAYSTVAEGQGVNCLLLGGPGGRLIWLNSWTLDTVHAMLLPRLTDTSPSCITSVCFTPSSIVHSSQGTTISPQLGELLCQGLCVADQAGWVYYLAPKRKRRPTRSSASSGGDAACSQPSDGTTFELGEQQAACARLFAGIWLAQD</sequence>
<dbReference type="Proteomes" id="UP000822476">
    <property type="component" value="Unassembled WGS sequence"/>
</dbReference>
<feature type="region of interest" description="Disordered" evidence="1">
    <location>
        <begin position="1174"/>
        <end position="1194"/>
    </location>
</feature>
<dbReference type="SUPFAM" id="SSF50729">
    <property type="entry name" value="PH domain-like"/>
    <property type="match status" value="1"/>
</dbReference>
<protein>
    <recommendedName>
        <fullName evidence="6">BEACH domain-containing protein</fullName>
    </recommendedName>
</protein>
<evidence type="ECO:0000313" key="5">
    <source>
        <dbReference type="Proteomes" id="UP000822476"/>
    </source>
</evidence>
<feature type="region of interest" description="Disordered" evidence="1">
    <location>
        <begin position="184"/>
        <end position="214"/>
    </location>
</feature>
<dbReference type="AlphaFoldDB" id="A0A8S9Z305"/>
<evidence type="ECO:0000259" key="3">
    <source>
        <dbReference type="PROSITE" id="PS51783"/>
    </source>
</evidence>
<feature type="region of interest" description="Disordered" evidence="1">
    <location>
        <begin position="855"/>
        <end position="886"/>
    </location>
</feature>
<dbReference type="CDD" id="cd06071">
    <property type="entry name" value="Beach"/>
    <property type="match status" value="1"/>
</dbReference>
<keyword evidence="5" id="KW-1185">Reference proteome</keyword>